<dbReference type="PROSITE" id="PS50853">
    <property type="entry name" value="FN3"/>
    <property type="match status" value="5"/>
</dbReference>
<feature type="transmembrane region" description="Helical" evidence="3">
    <location>
        <begin position="785"/>
        <end position="810"/>
    </location>
</feature>
<dbReference type="PANTHER" id="PTHR46708:SF2">
    <property type="entry name" value="FIBRONECTIN TYPE-III DOMAIN-CONTAINING PROTEIN"/>
    <property type="match status" value="1"/>
</dbReference>
<dbReference type="SMART" id="SM00060">
    <property type="entry name" value="FN3"/>
    <property type="match status" value="7"/>
</dbReference>
<protein>
    <recommendedName>
        <fullName evidence="4">Fibronectin type-III domain-containing protein</fullName>
    </recommendedName>
</protein>
<feature type="domain" description="Fibronectin type-III" evidence="4">
    <location>
        <begin position="478"/>
        <end position="578"/>
    </location>
</feature>
<dbReference type="InterPro" id="IPR003961">
    <property type="entry name" value="FN3_dom"/>
</dbReference>
<evidence type="ECO:0000256" key="1">
    <source>
        <dbReference type="ARBA" id="ARBA00022737"/>
    </source>
</evidence>
<feature type="compositionally biased region" description="Polar residues" evidence="2">
    <location>
        <begin position="928"/>
        <end position="940"/>
    </location>
</feature>
<dbReference type="InterPro" id="IPR013783">
    <property type="entry name" value="Ig-like_fold"/>
</dbReference>
<gene>
    <name evidence="5" type="ORF">MNOR_LOCUS18062</name>
</gene>
<keyword evidence="3" id="KW-0472">Membrane</keyword>
<feature type="region of interest" description="Disordered" evidence="2">
    <location>
        <begin position="917"/>
        <end position="943"/>
    </location>
</feature>
<dbReference type="Proteomes" id="UP001497623">
    <property type="component" value="Unassembled WGS sequence"/>
</dbReference>
<organism evidence="5 6">
    <name type="scientific">Meganyctiphanes norvegica</name>
    <name type="common">Northern krill</name>
    <name type="synonym">Thysanopoda norvegica</name>
    <dbReference type="NCBI Taxonomy" id="48144"/>
    <lineage>
        <taxon>Eukaryota</taxon>
        <taxon>Metazoa</taxon>
        <taxon>Ecdysozoa</taxon>
        <taxon>Arthropoda</taxon>
        <taxon>Crustacea</taxon>
        <taxon>Multicrustacea</taxon>
        <taxon>Malacostraca</taxon>
        <taxon>Eumalacostraca</taxon>
        <taxon>Eucarida</taxon>
        <taxon>Euphausiacea</taxon>
        <taxon>Euphausiidae</taxon>
        <taxon>Meganyctiphanes</taxon>
    </lineage>
</organism>
<feature type="region of interest" description="Disordered" evidence="2">
    <location>
        <begin position="835"/>
        <end position="854"/>
    </location>
</feature>
<evidence type="ECO:0000259" key="4">
    <source>
        <dbReference type="PROSITE" id="PS50853"/>
    </source>
</evidence>
<feature type="domain" description="Fibronectin type-III" evidence="4">
    <location>
        <begin position="184"/>
        <end position="282"/>
    </location>
</feature>
<feature type="domain" description="Fibronectin type-III" evidence="4">
    <location>
        <begin position="579"/>
        <end position="678"/>
    </location>
</feature>
<dbReference type="SUPFAM" id="SSF49265">
    <property type="entry name" value="Fibronectin type III"/>
    <property type="match status" value="3"/>
</dbReference>
<feature type="non-terminal residue" evidence="5">
    <location>
        <position position="968"/>
    </location>
</feature>
<feature type="domain" description="Fibronectin type-III" evidence="4">
    <location>
        <begin position="681"/>
        <end position="775"/>
    </location>
</feature>
<dbReference type="AlphaFoldDB" id="A0AAV2QX93"/>
<keyword evidence="6" id="KW-1185">Reference proteome</keyword>
<dbReference type="EMBL" id="CAXKWB010012738">
    <property type="protein sequence ID" value="CAL4105287.1"/>
    <property type="molecule type" value="Genomic_DNA"/>
</dbReference>
<dbReference type="InterPro" id="IPR050991">
    <property type="entry name" value="ECM_Regulatory_Proteins"/>
</dbReference>
<dbReference type="CDD" id="cd00063">
    <property type="entry name" value="FN3"/>
    <property type="match status" value="5"/>
</dbReference>
<keyword evidence="3" id="KW-1133">Transmembrane helix</keyword>
<name>A0AAV2QX93_MEGNR</name>
<evidence type="ECO:0000313" key="6">
    <source>
        <dbReference type="Proteomes" id="UP001497623"/>
    </source>
</evidence>
<feature type="domain" description="Fibronectin type-III" evidence="4">
    <location>
        <begin position="283"/>
        <end position="382"/>
    </location>
</feature>
<accession>A0AAV2QX93</accession>
<reference evidence="5 6" key="1">
    <citation type="submission" date="2024-05" db="EMBL/GenBank/DDBJ databases">
        <authorList>
            <person name="Wallberg A."/>
        </authorList>
    </citation>
    <scope>NUCLEOTIDE SEQUENCE [LARGE SCALE GENOMIC DNA]</scope>
</reference>
<keyword evidence="1" id="KW-0677">Repeat</keyword>
<keyword evidence="3" id="KW-0812">Transmembrane</keyword>
<evidence type="ECO:0000256" key="3">
    <source>
        <dbReference type="SAM" id="Phobius"/>
    </source>
</evidence>
<dbReference type="PANTHER" id="PTHR46708">
    <property type="entry name" value="TENASCIN"/>
    <property type="match status" value="1"/>
</dbReference>
<dbReference type="InterPro" id="IPR036116">
    <property type="entry name" value="FN3_sf"/>
</dbReference>
<sequence length="968" mass="105307">MTFEVNGTVATVIWNSESDNNQESSCATIALVEVKVNGISEGKPVYINTVLGNTNTVKVDLDPCDPGEVDAYITYVTLIEEYETDATYHTRADGEFPGIGIEEPPMAEPGDVSCSIKASWHSVCNKVDDYALTLDVGEPLSLSNTSYTIPDLESGNYTVCVSAYYENTLIGEEFCNDAYVEPVPPGPTKIDTLEFKNDSKEELIVTWTGPDTADCGIVDGFNINWRKPGEGSFIGNWSASSEDTQYIIKGLNQCTMYEVKVEAFSSIGQGPAGYMNATTSQVPPGPTKIDTLEFKNDSKDELIVTWTGPDTADCGIVDGFNINWRKPGEDSIIGNWNASSEDTQYTITGLNQCTMYEVKVEAFSSIGQGPAGYMNTNTSQDMPSHQSRNFSFYSPVSGQGIAWNTFSCIGCKPVDIFNIPEKTGEGSIIGNWNASSKDTQYTIIGLNQCTMYEVKVEAFSGIGLGPAGCMNATTSQVPPGPTKIDTLKFKNDSKDELIVTWTGPDTADCAIVDGFDITWRKPEEGSIIGNWNTSSEDTQYTIIGLNQCKMYEVKVEAFSRIGQGPAGYMNTNISQVLPGPTKIDTLGFKNDSKDELIVTWTGPDTSDCAIVDGFNITWRKPGEGSIIGNWNASSEDTQYTITGLNQCTMYEVNVEAFSGIGQGPAGYMNATTSQVPPGTTKIATLGFKNDSNDELIVTWIGPDTAGCALVNGFHVTWRKAVEASIIGNYNASSEDTQYTITQLTQSTLYEIKVEAFSDIGKGPAGYMNTTIIDDGNKNESNNTKLYYVIGGIGGGLISIALIVVLVYIFAFKGKKDHKDGVDGVDGPAAHIPMDELGSQEFRNDPEKDSNQGYLSSIPMNVQQSTNSRNPNVVGRDSSALRSLDALFAPQAYKTQPSYDVDMSSMREKGTASRNWLVQQHEPRRQPVRSETNTLNVPGTNRSRKSIDARIPMRSKGVGSYRDPYMSWS</sequence>
<evidence type="ECO:0000313" key="5">
    <source>
        <dbReference type="EMBL" id="CAL4105287.1"/>
    </source>
</evidence>
<dbReference type="Pfam" id="PF00041">
    <property type="entry name" value="fn3"/>
    <property type="match status" value="5"/>
</dbReference>
<proteinExistence type="predicted"/>
<evidence type="ECO:0000256" key="2">
    <source>
        <dbReference type="SAM" id="MobiDB-lite"/>
    </source>
</evidence>
<comment type="caution">
    <text evidence="5">The sequence shown here is derived from an EMBL/GenBank/DDBJ whole genome shotgun (WGS) entry which is preliminary data.</text>
</comment>
<dbReference type="Gene3D" id="2.60.40.10">
    <property type="entry name" value="Immunoglobulins"/>
    <property type="match status" value="5"/>
</dbReference>